<proteinExistence type="predicted"/>
<dbReference type="AlphaFoldDB" id="A0A1V4SLM9"/>
<organism evidence="1 2">
    <name type="scientific">Ruminiclostridium hungatei</name>
    <name type="common">Clostridium hungatei</name>
    <dbReference type="NCBI Taxonomy" id="48256"/>
    <lineage>
        <taxon>Bacteria</taxon>
        <taxon>Bacillati</taxon>
        <taxon>Bacillota</taxon>
        <taxon>Clostridia</taxon>
        <taxon>Eubacteriales</taxon>
        <taxon>Oscillospiraceae</taxon>
        <taxon>Ruminiclostridium</taxon>
    </lineage>
</organism>
<dbReference type="STRING" id="48256.CLHUN_17050"/>
<sequence length="361" mass="42137">MSVSVLFKDVYLIDYTTKSIIRKPITDEFNDYVTKLVTEISGNVNLQYFKVRDVSTQVISLVLSSTNILISNDNMEDVAANIKSIAKRLLDKEVSKQEQIEQMGRNIKKGSLLQAIIRSEDEETHDFEYLYMMTKVEHNAYIDEESYNLKRGFQVEKVSLWKSCLIHVLVDENNNVHIGDIKVFLDNPATYWHDDFLEFDPIRKDEQNTKTLFRSVENVLRKKVFKESNHDYFMLRNNLIGYMRRTPQMDYETMVDTVFRDYPCQEISDTTKNSMITVLEKLPDANKFDRRFNCVNTAIGARIIKKTFSLTDDIDLIIKNAIINTSNIITAGDESGKKYVKIYTNDEEAYKTFKPVNRHRT</sequence>
<name>A0A1V4SLM9_RUMHU</name>
<accession>A0A1V4SLM9</accession>
<dbReference type="EMBL" id="MZGX01000009">
    <property type="protein sequence ID" value="OPX44406.1"/>
    <property type="molecule type" value="Genomic_DNA"/>
</dbReference>
<dbReference type="Proteomes" id="UP000191554">
    <property type="component" value="Unassembled WGS sequence"/>
</dbReference>
<gene>
    <name evidence="1" type="ORF">CLHUN_17050</name>
</gene>
<comment type="caution">
    <text evidence="1">The sequence shown here is derived from an EMBL/GenBank/DDBJ whole genome shotgun (WGS) entry which is preliminary data.</text>
</comment>
<dbReference type="RefSeq" id="WP_133051099.1">
    <property type="nucleotide sequence ID" value="NZ_MZGX01000009.1"/>
</dbReference>
<evidence type="ECO:0000313" key="1">
    <source>
        <dbReference type="EMBL" id="OPX44406.1"/>
    </source>
</evidence>
<reference evidence="1 2" key="1">
    <citation type="submission" date="2017-03" db="EMBL/GenBank/DDBJ databases">
        <title>Genome sequence of Clostridium hungatei DSM 14427.</title>
        <authorList>
            <person name="Poehlein A."/>
            <person name="Daniel R."/>
        </authorList>
    </citation>
    <scope>NUCLEOTIDE SEQUENCE [LARGE SCALE GENOMIC DNA]</scope>
    <source>
        <strain evidence="1 2">DSM 14427</strain>
    </source>
</reference>
<protein>
    <submittedName>
        <fullName evidence="1">37-kD nucleoid-associated bacterial protein</fullName>
    </submittedName>
</protein>
<evidence type="ECO:0000313" key="2">
    <source>
        <dbReference type="Proteomes" id="UP000191554"/>
    </source>
</evidence>
<dbReference type="OrthoDB" id="2034141at2"/>
<keyword evidence="2" id="KW-1185">Reference proteome</keyword>